<organism evidence="1 2">
    <name type="scientific">Crocosphaera watsonii WH 0003</name>
    <dbReference type="NCBI Taxonomy" id="423471"/>
    <lineage>
        <taxon>Bacteria</taxon>
        <taxon>Bacillati</taxon>
        <taxon>Cyanobacteriota</taxon>
        <taxon>Cyanophyceae</taxon>
        <taxon>Oscillatoriophycideae</taxon>
        <taxon>Chroococcales</taxon>
        <taxon>Aphanothecaceae</taxon>
        <taxon>Crocosphaera</taxon>
    </lineage>
</organism>
<protein>
    <submittedName>
        <fullName evidence="1">Uncharacterized protein</fullName>
    </submittedName>
</protein>
<dbReference type="EMBL" id="AESD01000347">
    <property type="protein sequence ID" value="EHJ12984.1"/>
    <property type="molecule type" value="Genomic_DNA"/>
</dbReference>
<dbReference type="PATRIC" id="fig|423471.3.peg.2181"/>
<gene>
    <name evidence="1" type="ORF">CWATWH0003_2323</name>
</gene>
<comment type="caution">
    <text evidence="1">The sequence shown here is derived from an EMBL/GenBank/DDBJ whole genome shotgun (WGS) entry which is preliminary data.</text>
</comment>
<proteinExistence type="predicted"/>
<evidence type="ECO:0000313" key="1">
    <source>
        <dbReference type="EMBL" id="EHJ12984.1"/>
    </source>
</evidence>
<dbReference type="AlphaFoldDB" id="G5J4A0"/>
<dbReference type="Proteomes" id="UP000003477">
    <property type="component" value="Unassembled WGS sequence"/>
</dbReference>
<accession>G5J4A0</accession>
<reference evidence="1 2" key="1">
    <citation type="journal article" date="2011" name="Front. Microbiol.">
        <title>Two Strains of Crocosphaera watsonii with Highly Conserved Genomes are Distinguished by Strain-Specific Features.</title>
        <authorList>
            <person name="Bench S.R."/>
            <person name="Ilikchyan I.N."/>
            <person name="Tripp H.J."/>
            <person name="Zehr J.P."/>
        </authorList>
    </citation>
    <scope>NUCLEOTIDE SEQUENCE [LARGE SCALE GENOMIC DNA]</scope>
    <source>
        <strain evidence="1 2">WH 0003</strain>
    </source>
</reference>
<name>G5J4A0_CROWT</name>
<evidence type="ECO:0000313" key="2">
    <source>
        <dbReference type="Proteomes" id="UP000003477"/>
    </source>
</evidence>
<sequence>MLAMISLSEAEQKAIEFITDEWELSDQEKNLFVINNSRKIDDKWWYMVEVTVNNLPDKWVVQVYDDGDCDPCYTFVSPFSEQEKSTYLDKLPNKLALAVQEERKGHI</sequence>